<evidence type="ECO:0000256" key="1">
    <source>
        <dbReference type="SAM" id="MobiDB-lite"/>
    </source>
</evidence>
<name>A7EQU4_SCLS1</name>
<dbReference type="RefSeq" id="XP_001591072.1">
    <property type="nucleotide sequence ID" value="XM_001591022.1"/>
</dbReference>
<keyword evidence="3" id="KW-1185">Reference proteome</keyword>
<evidence type="ECO:0008006" key="4">
    <source>
        <dbReference type="Google" id="ProtNLM"/>
    </source>
</evidence>
<gene>
    <name evidence="2" type="ORF">SS1G_07697</name>
</gene>
<dbReference type="PANTHER" id="PTHR47843:SF7">
    <property type="entry name" value="BTB DOMAIN-CONTAINING PROTEIN"/>
    <property type="match status" value="1"/>
</dbReference>
<feature type="region of interest" description="Disordered" evidence="1">
    <location>
        <begin position="60"/>
        <end position="100"/>
    </location>
</feature>
<sequence length="299" mass="33111">MTRRIRSLSRRSYYWRHNFEEYEPEIVEYMIKFLYDGTYKVFARMNKLTAPEMTQNATSSAESYASSFGEPSNKSPPPRLHAQSSANTMAGGPGGLFGQGADMSSSSNGASIFAPTDAPGDTRGNVFDLTPAIFDPHREFYPTNTFAAAAGSVASISNSYSYVWGGNIDTGNFPVQGSESRYGWLGTGLSSIKFSAVDLIKYAKVYILAEKYDIQPLKTLARETYFTILKTCWYSSYFVESIEIIFDGTPEISGGDCLRNSIVETASRHVKQLLARKDFTQLCQERGDIATSILQSVVM</sequence>
<evidence type="ECO:0000313" key="2">
    <source>
        <dbReference type="EMBL" id="EDN91836.1"/>
    </source>
</evidence>
<accession>A7EQU4</accession>
<reference evidence="3" key="1">
    <citation type="journal article" date="2011" name="PLoS Genet.">
        <title>Genomic analysis of the necrotrophic fungal pathogens Sclerotinia sclerotiorum and Botrytis cinerea.</title>
        <authorList>
            <person name="Amselem J."/>
            <person name="Cuomo C.A."/>
            <person name="van Kan J.A."/>
            <person name="Viaud M."/>
            <person name="Benito E.P."/>
            <person name="Couloux A."/>
            <person name="Coutinho P.M."/>
            <person name="de Vries R.P."/>
            <person name="Dyer P.S."/>
            <person name="Fillinger S."/>
            <person name="Fournier E."/>
            <person name="Gout L."/>
            <person name="Hahn M."/>
            <person name="Kohn L."/>
            <person name="Lapalu N."/>
            <person name="Plummer K.M."/>
            <person name="Pradier J.M."/>
            <person name="Quevillon E."/>
            <person name="Sharon A."/>
            <person name="Simon A."/>
            <person name="ten Have A."/>
            <person name="Tudzynski B."/>
            <person name="Tudzynski P."/>
            <person name="Wincker P."/>
            <person name="Andrew M."/>
            <person name="Anthouard V."/>
            <person name="Beever R.E."/>
            <person name="Beffa R."/>
            <person name="Benoit I."/>
            <person name="Bouzid O."/>
            <person name="Brault B."/>
            <person name="Chen Z."/>
            <person name="Choquer M."/>
            <person name="Collemare J."/>
            <person name="Cotton P."/>
            <person name="Danchin E.G."/>
            <person name="Da Silva C."/>
            <person name="Gautier A."/>
            <person name="Giraud C."/>
            <person name="Giraud T."/>
            <person name="Gonzalez C."/>
            <person name="Grossetete S."/>
            <person name="Guldener U."/>
            <person name="Henrissat B."/>
            <person name="Howlett B.J."/>
            <person name="Kodira C."/>
            <person name="Kretschmer M."/>
            <person name="Lappartient A."/>
            <person name="Leroch M."/>
            <person name="Levis C."/>
            <person name="Mauceli E."/>
            <person name="Neuveglise C."/>
            <person name="Oeser B."/>
            <person name="Pearson M."/>
            <person name="Poulain J."/>
            <person name="Poussereau N."/>
            <person name="Quesneville H."/>
            <person name="Rascle C."/>
            <person name="Schumacher J."/>
            <person name="Segurens B."/>
            <person name="Sexton A."/>
            <person name="Silva E."/>
            <person name="Sirven C."/>
            <person name="Soanes D.M."/>
            <person name="Talbot N.J."/>
            <person name="Templeton M."/>
            <person name="Yandava C."/>
            <person name="Yarden O."/>
            <person name="Zeng Q."/>
            <person name="Rollins J.A."/>
            <person name="Lebrun M.H."/>
            <person name="Dickman M."/>
        </authorList>
    </citation>
    <scope>NUCLEOTIDE SEQUENCE [LARGE SCALE GENOMIC DNA]</scope>
    <source>
        <strain evidence="3">ATCC 18683 / 1980 / Ss-1</strain>
    </source>
</reference>
<protein>
    <recommendedName>
        <fullName evidence="4">BTB domain-containing protein</fullName>
    </recommendedName>
</protein>
<dbReference type="Proteomes" id="UP000001312">
    <property type="component" value="Unassembled WGS sequence"/>
</dbReference>
<proteinExistence type="predicted"/>
<dbReference type="KEGG" id="ssl:SS1G_07697"/>
<organism evidence="2 3">
    <name type="scientific">Sclerotinia sclerotiorum (strain ATCC 18683 / 1980 / Ss-1)</name>
    <name type="common">White mold</name>
    <name type="synonym">Whetzelinia sclerotiorum</name>
    <dbReference type="NCBI Taxonomy" id="665079"/>
    <lineage>
        <taxon>Eukaryota</taxon>
        <taxon>Fungi</taxon>
        <taxon>Dikarya</taxon>
        <taxon>Ascomycota</taxon>
        <taxon>Pezizomycotina</taxon>
        <taxon>Leotiomycetes</taxon>
        <taxon>Helotiales</taxon>
        <taxon>Sclerotiniaceae</taxon>
        <taxon>Sclerotinia</taxon>
    </lineage>
</organism>
<dbReference type="AlphaFoldDB" id="A7EQU4"/>
<dbReference type="InParanoid" id="A7EQU4"/>
<evidence type="ECO:0000313" key="3">
    <source>
        <dbReference type="Proteomes" id="UP000001312"/>
    </source>
</evidence>
<dbReference type="GeneID" id="5487101"/>
<feature type="compositionally biased region" description="Polar residues" evidence="1">
    <location>
        <begin position="60"/>
        <end position="73"/>
    </location>
</feature>
<dbReference type="EMBL" id="CH476630">
    <property type="protein sequence ID" value="EDN91836.1"/>
    <property type="molecule type" value="Genomic_DNA"/>
</dbReference>
<dbReference type="PANTHER" id="PTHR47843">
    <property type="entry name" value="BTB DOMAIN-CONTAINING PROTEIN-RELATED"/>
    <property type="match status" value="1"/>
</dbReference>
<dbReference type="STRING" id="665079.A7EQU4"/>